<organism evidence="1">
    <name type="scientific">Pseudomonas fluorescens (strain SBW25)</name>
    <dbReference type="NCBI Taxonomy" id="216595"/>
    <lineage>
        <taxon>Bacteria</taxon>
        <taxon>Pseudomonadati</taxon>
        <taxon>Pseudomonadota</taxon>
        <taxon>Gammaproteobacteria</taxon>
        <taxon>Pseudomonadales</taxon>
        <taxon>Pseudomonadaceae</taxon>
        <taxon>Pseudomonas</taxon>
    </lineage>
</organism>
<evidence type="ECO:0000313" key="1">
    <source>
        <dbReference type="EMBL" id="CEK42303.1"/>
    </source>
</evidence>
<name>A0A0G4E5K2_PSEFS</name>
<dbReference type="RefSeq" id="WP_192963465.1">
    <property type="nucleotide sequence ID" value="NZ_LN713926.1"/>
</dbReference>
<reference evidence="1" key="2">
    <citation type="submission" date="2015-06" db="EMBL/GenBank/DDBJ databases">
        <title>Environmentally co-occuring mercury resistance plasmids are genetically and phenotypically diverse and confer variable context-dependent fitness effects.</title>
        <authorList>
            <person name="Hall J.P.J."/>
            <person name="Harrison E."/>
            <person name="Lilley A.K."/>
            <person name="Paterson S."/>
            <person name="Spiers A.J."/>
            <person name="Brockhurst M.A."/>
        </authorList>
    </citation>
    <scope>NUCLEOTIDE SEQUENCE [LARGE SCALE GENOMIC DNA]</scope>
    <source>
        <strain evidence="1">SBW25</strain>
        <plasmid evidence="1">pQBR57</plasmid>
    </source>
</reference>
<geneLocation type="plasmid" evidence="1">
    <name>pQBR57</name>
</geneLocation>
<proteinExistence type="predicted"/>
<dbReference type="AlphaFoldDB" id="A0A0G4E5K2"/>
<keyword evidence="1" id="KW-0614">Plasmid</keyword>
<accession>A0A0G4E5K2</accession>
<reference evidence="1" key="1">
    <citation type="submission" date="2014-12" db="EMBL/GenBank/DDBJ databases">
        <authorList>
            <person name="Hall J."/>
        </authorList>
    </citation>
    <scope>NUCLEOTIDE SEQUENCE [LARGE SCALE GENOMIC DNA]</scope>
    <source>
        <strain evidence="1">SBW25</strain>
        <plasmid evidence="1">pQBR57</plasmid>
    </source>
</reference>
<sequence length="95" mass="10294">MTTKTPAVESMQSTPEPHPAMFAVPTTGLLAMPIPDGCSDLYAAGWAWADALVVRGGDMTTEAEAHWDDERIQGYLDRLKAEHDRLNASAPPSVR</sequence>
<gene>
    <name evidence="1" type="ORF">PQBR57_0350</name>
</gene>
<dbReference type="EMBL" id="LN713926">
    <property type="protein sequence ID" value="CEK42303.1"/>
    <property type="molecule type" value="Genomic_DNA"/>
</dbReference>
<protein>
    <submittedName>
        <fullName evidence="1">Uncharacterized protein</fullName>
    </submittedName>
</protein>